<evidence type="ECO:0000313" key="2">
    <source>
        <dbReference type="Proteomes" id="UP001187531"/>
    </source>
</evidence>
<proteinExistence type="predicted"/>
<dbReference type="Gene3D" id="6.10.140.1020">
    <property type="match status" value="1"/>
</dbReference>
<evidence type="ECO:0008006" key="3">
    <source>
        <dbReference type="Google" id="ProtNLM"/>
    </source>
</evidence>
<comment type="caution">
    <text evidence="1">The sequence shown here is derived from an EMBL/GenBank/DDBJ whole genome shotgun (WGS) entry which is preliminary data.</text>
</comment>
<dbReference type="EMBL" id="JAVRJZ010000015">
    <property type="protein sequence ID" value="KAK2712643.1"/>
    <property type="molecule type" value="Genomic_DNA"/>
</dbReference>
<dbReference type="Proteomes" id="UP001187531">
    <property type="component" value="Unassembled WGS sequence"/>
</dbReference>
<name>A0AA88HJZ9_ARTSF</name>
<sequence>MDDSWKTLPLNKRRELLDKFKLLEKHSSLKDTQGLEKLTSKWKEACKAAFADLYTLAKDKNPDQKLSMPDLARHLGIDKDILDIEDSDEE</sequence>
<reference evidence="1" key="1">
    <citation type="submission" date="2023-07" db="EMBL/GenBank/DDBJ databases">
        <title>Chromosome-level genome assembly of Artemia franciscana.</title>
        <authorList>
            <person name="Jo E."/>
        </authorList>
    </citation>
    <scope>NUCLEOTIDE SEQUENCE</scope>
    <source>
        <tissue evidence="1">Whole body</tissue>
    </source>
</reference>
<organism evidence="1 2">
    <name type="scientific">Artemia franciscana</name>
    <name type="common">Brine shrimp</name>
    <name type="synonym">Artemia sanfranciscana</name>
    <dbReference type="NCBI Taxonomy" id="6661"/>
    <lineage>
        <taxon>Eukaryota</taxon>
        <taxon>Metazoa</taxon>
        <taxon>Ecdysozoa</taxon>
        <taxon>Arthropoda</taxon>
        <taxon>Crustacea</taxon>
        <taxon>Branchiopoda</taxon>
        <taxon>Anostraca</taxon>
        <taxon>Artemiidae</taxon>
        <taxon>Artemia</taxon>
    </lineage>
</organism>
<keyword evidence="2" id="KW-1185">Reference proteome</keyword>
<gene>
    <name evidence="1" type="ORF">QYM36_011360</name>
</gene>
<evidence type="ECO:0000313" key="1">
    <source>
        <dbReference type="EMBL" id="KAK2712643.1"/>
    </source>
</evidence>
<accession>A0AA88HJZ9</accession>
<dbReference type="AlphaFoldDB" id="A0AA88HJZ9"/>
<protein>
    <recommendedName>
        <fullName evidence="3">Swi5-dependent recombination DNA repair protein 1 homolog</fullName>
    </recommendedName>
</protein>